<protein>
    <recommendedName>
        <fullName evidence="2">Acylneuraminate cytidylyltransferase</fullName>
    </recommendedName>
</protein>
<accession>A0A381WIQ7</accession>
<organism evidence="1">
    <name type="scientific">marine metagenome</name>
    <dbReference type="NCBI Taxonomy" id="408172"/>
    <lineage>
        <taxon>unclassified sequences</taxon>
        <taxon>metagenomes</taxon>
        <taxon>ecological metagenomes</taxon>
    </lineage>
</organism>
<dbReference type="PANTHER" id="PTHR42866:SF1">
    <property type="entry name" value="SPORE COAT POLYSACCHARIDE BIOSYNTHESIS PROTEIN SPSF"/>
    <property type="match status" value="1"/>
</dbReference>
<dbReference type="Pfam" id="PF02348">
    <property type="entry name" value="CTP_transf_3"/>
    <property type="match status" value="1"/>
</dbReference>
<evidence type="ECO:0008006" key="2">
    <source>
        <dbReference type="Google" id="ProtNLM"/>
    </source>
</evidence>
<dbReference type="EMBL" id="UINC01011844">
    <property type="protein sequence ID" value="SVA52018.1"/>
    <property type="molecule type" value="Genomic_DNA"/>
</dbReference>
<dbReference type="InterPro" id="IPR003329">
    <property type="entry name" value="Cytidylyl_trans"/>
</dbReference>
<dbReference type="CDD" id="cd02518">
    <property type="entry name" value="GT2_SpsF"/>
    <property type="match status" value="1"/>
</dbReference>
<dbReference type="GO" id="GO:0005829">
    <property type="term" value="C:cytosol"/>
    <property type="evidence" value="ECO:0007669"/>
    <property type="project" value="TreeGrafter"/>
</dbReference>
<dbReference type="Gene3D" id="3.90.550.10">
    <property type="entry name" value="Spore Coat Polysaccharide Biosynthesis Protein SpsA, Chain A"/>
    <property type="match status" value="1"/>
</dbReference>
<dbReference type="SUPFAM" id="SSF53448">
    <property type="entry name" value="Nucleotide-diphospho-sugar transferases"/>
    <property type="match status" value="1"/>
</dbReference>
<dbReference type="InterPro" id="IPR029044">
    <property type="entry name" value="Nucleotide-diphossugar_trans"/>
</dbReference>
<evidence type="ECO:0000313" key="1">
    <source>
        <dbReference type="EMBL" id="SVA52018.1"/>
    </source>
</evidence>
<name>A0A381WIQ7_9ZZZZ</name>
<dbReference type="PANTHER" id="PTHR42866">
    <property type="entry name" value="3-DEOXY-MANNO-OCTULOSONATE CYTIDYLYLTRANSFERASE"/>
    <property type="match status" value="1"/>
</dbReference>
<gene>
    <name evidence="1" type="ORF">METZ01_LOCUS104872</name>
</gene>
<proteinExistence type="predicted"/>
<sequence length="256" mass="29479">MLGCIIQARMGSTRFPGKVLEVIDGTNPSLQFTINQLKESKFLQKIVIATTKNSEDDQIVSFAEKSGIDIFRGDSDNVLSRYYECAKFFSFGSILRVTADCSLIDPLIVDKGASLFLENDYDYVTNTSHRTFPDGNETEFFSFSALELAYNNATLPSEREHVTPYFYNNKEKFKIHNFSHDENISHLRWTLDYDVDIKLIKILISKIHTRPIHMTNILEILKNEPDLIKINQAHKPNEGYFKSLKEDDEFIRKSDS</sequence>
<reference evidence="1" key="1">
    <citation type="submission" date="2018-05" db="EMBL/GenBank/DDBJ databases">
        <authorList>
            <person name="Lanie J.A."/>
            <person name="Ng W.-L."/>
            <person name="Kazmierczak K.M."/>
            <person name="Andrzejewski T.M."/>
            <person name="Davidsen T.M."/>
            <person name="Wayne K.J."/>
            <person name="Tettelin H."/>
            <person name="Glass J.I."/>
            <person name="Rusch D."/>
            <person name="Podicherti R."/>
            <person name="Tsui H.-C.T."/>
            <person name="Winkler M.E."/>
        </authorList>
    </citation>
    <scope>NUCLEOTIDE SEQUENCE</scope>
</reference>
<dbReference type="AlphaFoldDB" id="A0A381WIQ7"/>